<protein>
    <submittedName>
        <fullName evidence="3">Photosynthesis system II assembly factor YCF48</fullName>
    </submittedName>
</protein>
<evidence type="ECO:0000259" key="2">
    <source>
        <dbReference type="Pfam" id="PF14870"/>
    </source>
</evidence>
<name>A0A5D3YET5_9BACT</name>
<evidence type="ECO:0000313" key="4">
    <source>
        <dbReference type="Proteomes" id="UP000324595"/>
    </source>
</evidence>
<organism evidence="3 4">
    <name type="scientific">Fodinibius salinus</name>
    <dbReference type="NCBI Taxonomy" id="860790"/>
    <lineage>
        <taxon>Bacteria</taxon>
        <taxon>Pseudomonadati</taxon>
        <taxon>Balneolota</taxon>
        <taxon>Balneolia</taxon>
        <taxon>Balneolales</taxon>
        <taxon>Balneolaceae</taxon>
        <taxon>Fodinibius</taxon>
    </lineage>
</organism>
<feature type="signal peptide" evidence="1">
    <location>
        <begin position="1"/>
        <end position="21"/>
    </location>
</feature>
<comment type="caution">
    <text evidence="3">The sequence shown here is derived from an EMBL/GenBank/DDBJ whole genome shotgun (WGS) entry which is preliminary data.</text>
</comment>
<gene>
    <name evidence="3" type="ORF">LX73_2220</name>
</gene>
<evidence type="ECO:0000313" key="3">
    <source>
        <dbReference type="EMBL" id="TYP91977.1"/>
    </source>
</evidence>
<evidence type="ECO:0000256" key="1">
    <source>
        <dbReference type="SAM" id="SignalP"/>
    </source>
</evidence>
<dbReference type="InterPro" id="IPR028203">
    <property type="entry name" value="PSII_CF48-like_dom"/>
</dbReference>
<dbReference type="Proteomes" id="UP000324595">
    <property type="component" value="Unassembled WGS sequence"/>
</dbReference>
<dbReference type="InterPro" id="IPR011044">
    <property type="entry name" value="Quino_amine_DH_bsu"/>
</dbReference>
<proteinExistence type="predicted"/>
<dbReference type="RefSeq" id="WP_148899549.1">
    <property type="nucleotide sequence ID" value="NZ_VNHY01000004.1"/>
</dbReference>
<keyword evidence="4" id="KW-1185">Reference proteome</keyword>
<dbReference type="PROSITE" id="PS51257">
    <property type="entry name" value="PROKAR_LIPOPROTEIN"/>
    <property type="match status" value="1"/>
</dbReference>
<dbReference type="AlphaFoldDB" id="A0A5D3YET5"/>
<keyword evidence="1" id="KW-0732">Signal</keyword>
<sequence length="333" mass="35005">MKRLSLLISVVLISLSLAFTACNTTNSDGEDGTPDPVPPSEAQNGEWTLVTSSVDNTIHDVVITPEGAYAVAEGGILLERTQEEWIKVVDSGVSGNGNNLFGLAKTADENKLWMVGSSGAVGEYNISTGNLNDFSQPMDASNNFNDVAVTRKPDATNIYIAGDSGQMYYNFDDGKEGKWNSVTPGNGSAINAVGFFNDREGHIIDANQSVFVTQDGGTWNQAGIADADVDFEGIDSDGTKNVRVSGGNGMIFTWNGSEWMSTSVAEATLMDIEVDAEDQSGYAVGGGATIISYNGSTWSPQETPTTENINAVALGSDTQPDIAVGAGGTILER</sequence>
<feature type="domain" description="Photosynthesis system II assembly factor Ycf48/Hcf136-like" evidence="2">
    <location>
        <begin position="108"/>
        <end position="205"/>
    </location>
</feature>
<dbReference type="Pfam" id="PF14870">
    <property type="entry name" value="PSII_BNR"/>
    <property type="match status" value="1"/>
</dbReference>
<feature type="chain" id="PRO_5022684972" evidence="1">
    <location>
        <begin position="22"/>
        <end position="333"/>
    </location>
</feature>
<reference evidence="3 4" key="1">
    <citation type="submission" date="2019-07" db="EMBL/GenBank/DDBJ databases">
        <title>Genomic Encyclopedia of Archaeal and Bacterial Type Strains, Phase II (KMG-II): from individual species to whole genera.</title>
        <authorList>
            <person name="Goeker M."/>
        </authorList>
    </citation>
    <scope>NUCLEOTIDE SEQUENCE [LARGE SCALE GENOMIC DNA]</scope>
    <source>
        <strain evidence="3 4">DSM 21935</strain>
    </source>
</reference>
<dbReference type="OrthoDB" id="9813892at2"/>
<dbReference type="EMBL" id="VNHY01000004">
    <property type="protein sequence ID" value="TYP91977.1"/>
    <property type="molecule type" value="Genomic_DNA"/>
</dbReference>
<accession>A0A5D3YET5</accession>
<dbReference type="SUPFAM" id="SSF50969">
    <property type="entry name" value="YVTN repeat-like/Quinoprotein amine dehydrogenase"/>
    <property type="match status" value="1"/>
</dbReference>